<dbReference type="EMBL" id="CP032317">
    <property type="protein sequence ID" value="AYA37913.1"/>
    <property type="molecule type" value="Genomic_DNA"/>
</dbReference>
<dbReference type="GO" id="GO:0004366">
    <property type="term" value="F:glycerol-3-phosphate O-acyltransferase activity"/>
    <property type="evidence" value="ECO:0007669"/>
    <property type="project" value="TreeGrafter"/>
</dbReference>
<dbReference type="SMART" id="SM00563">
    <property type="entry name" value="PlsC"/>
    <property type="match status" value="1"/>
</dbReference>
<feature type="transmembrane region" description="Helical" evidence="1">
    <location>
        <begin position="416"/>
        <end position="436"/>
    </location>
</feature>
<evidence type="ECO:0000313" key="4">
    <source>
        <dbReference type="Proteomes" id="UP000262802"/>
    </source>
</evidence>
<keyword evidence="3" id="KW-0012">Acyltransferase</keyword>
<dbReference type="Pfam" id="PF01553">
    <property type="entry name" value="Acyltransferase"/>
    <property type="match status" value="1"/>
</dbReference>
<accession>A0A3B7R3C3</accession>
<keyword evidence="1" id="KW-0472">Membrane</keyword>
<feature type="transmembrane region" description="Helical" evidence="1">
    <location>
        <begin position="384"/>
        <end position="404"/>
    </location>
</feature>
<dbReference type="GO" id="GO:0008654">
    <property type="term" value="P:phospholipid biosynthetic process"/>
    <property type="evidence" value="ECO:0007669"/>
    <property type="project" value="TreeGrafter"/>
</dbReference>
<keyword evidence="4" id="KW-1185">Reference proteome</keyword>
<dbReference type="CDD" id="cd07992">
    <property type="entry name" value="LPLAT_AAK14816-like"/>
    <property type="match status" value="1"/>
</dbReference>
<name>A0A3B7R3C3_9BACT</name>
<evidence type="ECO:0000256" key="1">
    <source>
        <dbReference type="SAM" id="Phobius"/>
    </source>
</evidence>
<dbReference type="SUPFAM" id="SSF69593">
    <property type="entry name" value="Glycerol-3-phosphate (1)-acyltransferase"/>
    <property type="match status" value="1"/>
</dbReference>
<evidence type="ECO:0000259" key="2">
    <source>
        <dbReference type="SMART" id="SM00563"/>
    </source>
</evidence>
<sequence>MDSLNMTDFGQYGQLRPRLPPAALLPNMLFYALMKPPVQLALRVFFRRLEIRNAERLQEPGPLLIAANHPNTLMDPLVVAANRRRQIFFLAKSTFFHNPVSRWFFERSNCIPVYRRQDVETGDANVTPEQLAALNEKAFGRSYDHLGRGGTLMIFPEGTSVAERRLRPLKTGAARIALGAEARHDFKLGLRILPIGINYSESSRFRSDVLINPAAPIAVADYAAQYHHDPEAAAEALTDELRRRLEQHLVVTRDDAEDALVRRVEETFGRYLVPAHNEGSPYEEFQLTRTLLQAVAWFEDHSPDRLQELHRRVTDYSQALRRLRLSDEALQRSGAGRGRLERGVLTTLKVVLGFPVYAYGAFNNYLPYIIPSMVARRATKDVEFIAPIMLVTGMLTFGLMYPLQTWLVHRLTDNNWLTALYALSLPVTGFYALHYWNRLTLRLQRLRLLRLFREQRPVAEGILRQRTTIMRLLANARNAYAAAQRQGTAENPA</sequence>
<dbReference type="Proteomes" id="UP000262802">
    <property type="component" value="Chromosome"/>
</dbReference>
<dbReference type="PANTHER" id="PTHR31605:SF0">
    <property type="entry name" value="GLYCEROL-3-PHOSPHATE O-ACYLTRANSFERASE 1"/>
    <property type="match status" value="1"/>
</dbReference>
<gene>
    <name evidence="3" type="ORF">D3Y59_13180</name>
</gene>
<proteinExistence type="predicted"/>
<dbReference type="InterPro" id="IPR052744">
    <property type="entry name" value="GPAT/DAPAT"/>
</dbReference>
<dbReference type="GO" id="GO:0016287">
    <property type="term" value="F:glycerone-phosphate O-acyltransferase activity"/>
    <property type="evidence" value="ECO:0007669"/>
    <property type="project" value="TreeGrafter"/>
</dbReference>
<dbReference type="KEGG" id="hyh:D3Y59_13180"/>
<dbReference type="OrthoDB" id="9806008at2"/>
<dbReference type="InterPro" id="IPR002123">
    <property type="entry name" value="Plipid/glycerol_acylTrfase"/>
</dbReference>
<protein>
    <submittedName>
        <fullName evidence="3">Glycerol acyltransferase</fullName>
    </submittedName>
</protein>
<keyword evidence="3" id="KW-0808">Transferase</keyword>
<feature type="domain" description="Phospholipid/glycerol acyltransferase" evidence="2">
    <location>
        <begin position="63"/>
        <end position="200"/>
    </location>
</feature>
<keyword evidence="1" id="KW-0812">Transmembrane</keyword>
<evidence type="ECO:0000313" key="3">
    <source>
        <dbReference type="EMBL" id="AYA37913.1"/>
    </source>
</evidence>
<organism evidence="3 4">
    <name type="scientific">Hymenobacter oligotrophus</name>
    <dbReference type="NCBI Taxonomy" id="2319843"/>
    <lineage>
        <taxon>Bacteria</taxon>
        <taxon>Pseudomonadati</taxon>
        <taxon>Bacteroidota</taxon>
        <taxon>Cytophagia</taxon>
        <taxon>Cytophagales</taxon>
        <taxon>Hymenobacteraceae</taxon>
        <taxon>Hymenobacter</taxon>
    </lineage>
</organism>
<keyword evidence="1" id="KW-1133">Transmembrane helix</keyword>
<reference evidence="3 4" key="1">
    <citation type="submission" date="2018-09" db="EMBL/GenBank/DDBJ databases">
        <title>Hymenobacter medium sp. nov., isolated from R2A medium.</title>
        <authorList>
            <person name="Yingchao G."/>
        </authorList>
    </citation>
    <scope>NUCLEOTIDE SEQUENCE [LARGE SCALE GENOMIC DNA]</scope>
    <source>
        <strain evidence="4">sh-6</strain>
    </source>
</reference>
<dbReference type="AlphaFoldDB" id="A0A3B7R3C3"/>
<dbReference type="PANTHER" id="PTHR31605">
    <property type="entry name" value="GLYCEROL-3-PHOSPHATE O-ACYLTRANSFERASE 1"/>
    <property type="match status" value="1"/>
</dbReference>